<organism evidence="4 5">
    <name type="scientific">Arsenophonus nasoniae</name>
    <name type="common">son-killer infecting Nasonia vitripennis</name>
    <dbReference type="NCBI Taxonomy" id="638"/>
    <lineage>
        <taxon>Bacteria</taxon>
        <taxon>Pseudomonadati</taxon>
        <taxon>Pseudomonadota</taxon>
        <taxon>Gammaproteobacteria</taxon>
        <taxon>Enterobacterales</taxon>
        <taxon>Morganellaceae</taxon>
        <taxon>Arsenophonus</taxon>
    </lineage>
</organism>
<dbReference type="InterPro" id="IPR004045">
    <property type="entry name" value="Glutathione_S-Trfase_N"/>
</dbReference>
<dbReference type="GO" id="GO:0004364">
    <property type="term" value="F:glutathione transferase activity"/>
    <property type="evidence" value="ECO:0007669"/>
    <property type="project" value="UniProtKB-EC"/>
</dbReference>
<dbReference type="InterPro" id="IPR036249">
    <property type="entry name" value="Thioredoxin-like_sf"/>
</dbReference>
<dbReference type="CDD" id="cd03057">
    <property type="entry name" value="GST_N_Beta"/>
    <property type="match status" value="1"/>
</dbReference>
<dbReference type="SFLD" id="SFLDS00019">
    <property type="entry name" value="Glutathione_Transferase_(cytos"/>
    <property type="match status" value="1"/>
</dbReference>
<protein>
    <submittedName>
        <fullName evidence="4">Glutathione transferase GstA</fullName>
        <ecNumber evidence="4">2.5.1.18</ecNumber>
    </submittedName>
</protein>
<sequence>MKLYYSAGTCSFAPHIVLRETGLDFSIERVDLKKKCTEKEADFYTINPKGQVPVLQLDNHDILTENAIILQYIADQAAGLNDKLIAPMGSLQRYHQLELVNYIATELHKGFSPLFSPLTPDNYREIVIKSLITKFSYMENLLVKRKFICGEHFTIADAYLFTIYRWATAVNVDLSQYQHLKQYIEEKISPRKSVQEALTAEGLI</sequence>
<dbReference type="SUPFAM" id="SSF47616">
    <property type="entry name" value="GST C-terminal domain-like"/>
    <property type="match status" value="1"/>
</dbReference>
<evidence type="ECO:0000313" key="4">
    <source>
        <dbReference type="EMBL" id="WGM00085.1"/>
    </source>
</evidence>
<dbReference type="EMBL" id="CP123504">
    <property type="protein sequence ID" value="WGM00085.1"/>
    <property type="molecule type" value="Genomic_DNA"/>
</dbReference>
<dbReference type="SUPFAM" id="SSF52833">
    <property type="entry name" value="Thioredoxin-like"/>
    <property type="match status" value="1"/>
</dbReference>
<dbReference type="PROSITE" id="PS50404">
    <property type="entry name" value="GST_NTER"/>
    <property type="match status" value="1"/>
</dbReference>
<dbReference type="Pfam" id="PF00043">
    <property type="entry name" value="GST_C"/>
    <property type="match status" value="1"/>
</dbReference>
<evidence type="ECO:0000259" key="3">
    <source>
        <dbReference type="PROSITE" id="PS50405"/>
    </source>
</evidence>
<accession>A0AA95GRM5</accession>
<dbReference type="NCBIfam" id="NF007831">
    <property type="entry name" value="PRK10542.1"/>
    <property type="match status" value="1"/>
</dbReference>
<evidence type="ECO:0000313" key="5">
    <source>
        <dbReference type="Proteomes" id="UP001177595"/>
    </source>
</evidence>
<dbReference type="InterPro" id="IPR040079">
    <property type="entry name" value="Glutathione_S-Trfase"/>
</dbReference>
<dbReference type="RefSeq" id="WP_280623675.1">
    <property type="nucleotide sequence ID" value="NZ_CP123504.1"/>
</dbReference>
<dbReference type="InterPro" id="IPR004046">
    <property type="entry name" value="GST_C"/>
</dbReference>
<dbReference type="CDD" id="cd03188">
    <property type="entry name" value="GST_C_Beta"/>
    <property type="match status" value="1"/>
</dbReference>
<dbReference type="Gene3D" id="1.20.1050.10">
    <property type="match status" value="1"/>
</dbReference>
<dbReference type="SFLD" id="SFLDG00358">
    <property type="entry name" value="Main_(cytGST)"/>
    <property type="match status" value="1"/>
</dbReference>
<dbReference type="PANTHER" id="PTHR44051">
    <property type="entry name" value="GLUTATHIONE S-TRANSFERASE-RELATED"/>
    <property type="match status" value="1"/>
</dbReference>
<keyword evidence="4" id="KW-0808">Transferase</keyword>
<name>A0AA95GRM5_9GAMM</name>
<gene>
    <name evidence="4" type="primary">gstA</name>
    <name evidence="4" type="ORF">QE210_09230</name>
</gene>
<comment type="similarity">
    <text evidence="1">Belongs to the GST superfamily.</text>
</comment>
<dbReference type="SFLD" id="SFLDG01150">
    <property type="entry name" value="Main.1:_Beta-like"/>
    <property type="match status" value="1"/>
</dbReference>
<dbReference type="Proteomes" id="UP001177595">
    <property type="component" value="Chromosome"/>
</dbReference>
<dbReference type="Pfam" id="PF02798">
    <property type="entry name" value="GST_N"/>
    <property type="match status" value="1"/>
</dbReference>
<feature type="domain" description="GST C-terminal" evidence="3">
    <location>
        <begin position="89"/>
        <end position="204"/>
    </location>
</feature>
<dbReference type="PROSITE" id="PS50405">
    <property type="entry name" value="GST_CTER"/>
    <property type="match status" value="1"/>
</dbReference>
<feature type="domain" description="GST N-terminal" evidence="2">
    <location>
        <begin position="1"/>
        <end position="81"/>
    </location>
</feature>
<dbReference type="EC" id="2.5.1.18" evidence="4"/>
<dbReference type="InterPro" id="IPR036282">
    <property type="entry name" value="Glutathione-S-Trfase_C_sf"/>
</dbReference>
<reference evidence="4" key="1">
    <citation type="submission" date="2023-04" db="EMBL/GenBank/DDBJ databases">
        <title>Genome dynamics across the evolutionary transition to endosymbiosis.</title>
        <authorList>
            <person name="Siozios S."/>
            <person name="Nadal-Jimenez P."/>
            <person name="Azagi T."/>
            <person name="Sprong H."/>
            <person name="Frost C.L."/>
            <person name="Parratt S.R."/>
            <person name="Taylor G."/>
            <person name="Brettell L."/>
            <person name="Lew K.C."/>
            <person name="Croft L."/>
            <person name="King K.C."/>
            <person name="Brockhurst M.A."/>
            <person name="Hypsa V."/>
            <person name="Novakova E."/>
            <person name="Darby A.C."/>
            <person name="Hurst G.D.D."/>
        </authorList>
    </citation>
    <scope>NUCLEOTIDE SEQUENCE</scope>
    <source>
        <strain evidence="4">APv</strain>
    </source>
</reference>
<evidence type="ECO:0000259" key="2">
    <source>
        <dbReference type="PROSITE" id="PS50404"/>
    </source>
</evidence>
<proteinExistence type="inferred from homology"/>
<evidence type="ECO:0000256" key="1">
    <source>
        <dbReference type="RuleBase" id="RU003494"/>
    </source>
</evidence>
<dbReference type="InterPro" id="IPR010987">
    <property type="entry name" value="Glutathione-S-Trfase_C-like"/>
</dbReference>
<dbReference type="PANTHER" id="PTHR44051:SF8">
    <property type="entry name" value="GLUTATHIONE S-TRANSFERASE GSTA"/>
    <property type="match status" value="1"/>
</dbReference>
<dbReference type="AlphaFoldDB" id="A0AA95GRM5"/>
<dbReference type="Gene3D" id="3.40.30.10">
    <property type="entry name" value="Glutaredoxin"/>
    <property type="match status" value="1"/>
</dbReference>